<reference evidence="4 5" key="1">
    <citation type="submission" date="2023-09" db="EMBL/GenBank/DDBJ databases">
        <authorList>
            <person name="Rey-Velasco X."/>
        </authorList>
    </citation>
    <scope>NUCLEOTIDE SEQUENCE [LARGE SCALE GENOMIC DNA]</scope>
    <source>
        <strain evidence="4 5">F117</strain>
    </source>
</reference>
<comment type="caution">
    <text evidence="4">The sequence shown here is derived from an EMBL/GenBank/DDBJ whole genome shotgun (WGS) entry which is preliminary data.</text>
</comment>
<proteinExistence type="predicted"/>
<protein>
    <submittedName>
        <fullName evidence="4">Heme peroxidase family protein</fullName>
    </submittedName>
</protein>
<organism evidence="4 5">
    <name type="scientific">Autumnicola musiva</name>
    <dbReference type="NCBI Taxonomy" id="3075589"/>
    <lineage>
        <taxon>Bacteria</taxon>
        <taxon>Pseudomonadati</taxon>
        <taxon>Bacteroidota</taxon>
        <taxon>Flavobacteriia</taxon>
        <taxon>Flavobacteriales</taxon>
        <taxon>Flavobacteriaceae</taxon>
        <taxon>Autumnicola</taxon>
    </lineage>
</organism>
<dbReference type="PANTHER" id="PTHR11475:SF4">
    <property type="entry name" value="CHORION PEROXIDASE"/>
    <property type="match status" value="1"/>
</dbReference>
<dbReference type="Proteomes" id="UP001262582">
    <property type="component" value="Unassembled WGS sequence"/>
</dbReference>
<evidence type="ECO:0000256" key="3">
    <source>
        <dbReference type="ARBA" id="ARBA00023180"/>
    </source>
</evidence>
<evidence type="ECO:0000256" key="2">
    <source>
        <dbReference type="ARBA" id="ARBA00022525"/>
    </source>
</evidence>
<keyword evidence="3" id="KW-0325">Glycoprotein</keyword>
<evidence type="ECO:0000256" key="1">
    <source>
        <dbReference type="ARBA" id="ARBA00004613"/>
    </source>
</evidence>
<dbReference type="Gene3D" id="1.10.640.10">
    <property type="entry name" value="Haem peroxidase domain superfamily, animal type"/>
    <property type="match status" value="1"/>
</dbReference>
<evidence type="ECO:0000313" key="4">
    <source>
        <dbReference type="EMBL" id="MDT0677172.1"/>
    </source>
</evidence>
<dbReference type="CDD" id="cd09819">
    <property type="entry name" value="An_peroxidase_bacterial_1"/>
    <property type="match status" value="1"/>
</dbReference>
<dbReference type="InterPro" id="IPR037120">
    <property type="entry name" value="Haem_peroxidase_sf_animal"/>
</dbReference>
<keyword evidence="4" id="KW-0560">Oxidoreductase</keyword>
<name>A0ABU3D6L1_9FLAO</name>
<gene>
    <name evidence="4" type="ORF">RM539_11320</name>
</gene>
<dbReference type="SUPFAM" id="SSF48113">
    <property type="entry name" value="Heme-dependent peroxidases"/>
    <property type="match status" value="1"/>
</dbReference>
<dbReference type="EMBL" id="JAVRHK010000007">
    <property type="protein sequence ID" value="MDT0677172.1"/>
    <property type="molecule type" value="Genomic_DNA"/>
</dbReference>
<comment type="subcellular location">
    <subcellularLocation>
        <location evidence="1">Secreted</location>
    </subcellularLocation>
</comment>
<dbReference type="Pfam" id="PF03098">
    <property type="entry name" value="An_peroxidase"/>
    <property type="match status" value="1"/>
</dbReference>
<evidence type="ECO:0000313" key="5">
    <source>
        <dbReference type="Proteomes" id="UP001262582"/>
    </source>
</evidence>
<dbReference type="GO" id="GO:0004601">
    <property type="term" value="F:peroxidase activity"/>
    <property type="evidence" value="ECO:0007669"/>
    <property type="project" value="UniProtKB-KW"/>
</dbReference>
<dbReference type="PANTHER" id="PTHR11475">
    <property type="entry name" value="OXIDASE/PEROXIDASE"/>
    <property type="match status" value="1"/>
</dbReference>
<dbReference type="InterPro" id="IPR010255">
    <property type="entry name" value="Haem_peroxidase_sf"/>
</dbReference>
<accession>A0ABU3D6L1</accession>
<keyword evidence="4" id="KW-0575">Peroxidase</keyword>
<dbReference type="RefSeq" id="WP_311503509.1">
    <property type="nucleotide sequence ID" value="NZ_JAVRHK010000007.1"/>
</dbReference>
<sequence>MISNLSHFVGERNDSEILYDTSFGYMFEYLCGCEHHLLAKGPQTIHYLQELGKIMADNGTPEDIMPENNSSIPSVYTYLGQFIDHDITARTDRETDFSKITPVQDIQPKKPEEVIANLRNGRRPHLDLDSVFGEGPSFNSSYTAEADDLYHNSNLELFLNDKPGYVDLRRYKIENNEGENKKAIYRAKIADARNDENLIVSQLHSAFIKTFNKISQALEPNLSNEETYCRARQLTRWAYQYIVLNDYLKQVCLPGVVSNVLYNGPFFYKTSAPFMPLEFSVAGFRFGHAMIRPFYNLNNGTQKTIMELLGPSMGNLLDGSTGELKPGNVVHWSNFAKLNGETPKNVARKISPFIAKGLFNLSSVGEPAPPSVLASLSQRNLLRGYLLGIPSGQAVARAMRVEPMKHKELVEGLNEEQKCVMYDSGFTARTPLWYYVLQEAKVQSDGNSLGYIGSMLVAETLIGLIKGDFNSYLNNMNHSAVSENGITMPGASQPIKNISDLLKYAGVPL</sequence>
<keyword evidence="5" id="KW-1185">Reference proteome</keyword>
<keyword evidence="2" id="KW-0964">Secreted</keyword>
<dbReference type="InterPro" id="IPR019791">
    <property type="entry name" value="Haem_peroxidase_animal"/>
</dbReference>